<comment type="caution">
    <text evidence="2">The sequence shown here is derived from an EMBL/GenBank/DDBJ whole genome shotgun (WGS) entry which is preliminary data.</text>
</comment>
<organism evidence="2 3">
    <name type="scientific">Streptosporangium algeriense</name>
    <dbReference type="NCBI Taxonomy" id="1682748"/>
    <lineage>
        <taxon>Bacteria</taxon>
        <taxon>Bacillati</taxon>
        <taxon>Actinomycetota</taxon>
        <taxon>Actinomycetes</taxon>
        <taxon>Streptosporangiales</taxon>
        <taxon>Streptosporangiaceae</taxon>
        <taxon>Streptosporangium</taxon>
    </lineage>
</organism>
<evidence type="ECO:0000256" key="1">
    <source>
        <dbReference type="SAM" id="Phobius"/>
    </source>
</evidence>
<keyword evidence="1" id="KW-0812">Transmembrane</keyword>
<keyword evidence="1" id="KW-0472">Membrane</keyword>
<evidence type="ECO:0000313" key="2">
    <source>
        <dbReference type="EMBL" id="MFD0885967.1"/>
    </source>
</evidence>
<gene>
    <name evidence="2" type="ORF">ACFQ08_15570</name>
</gene>
<sequence>MGERAGVIAAVTGVLAFVVSLLAWLLPQGDAKSSDVPEQYLGTWRGQVTMTFPDPTREGKGTGTDEITIKQGSIGDTVAAQRAVDWGQEAGCSRSWQLAEVDSDHLVLKAGTTGAPADAPSGQTCLADLTMNVRLAGQARIEIQANYNILGTVTGAFSGSLARQSRT</sequence>
<evidence type="ECO:0000313" key="3">
    <source>
        <dbReference type="Proteomes" id="UP001597024"/>
    </source>
</evidence>
<dbReference type="Proteomes" id="UP001597024">
    <property type="component" value="Unassembled WGS sequence"/>
</dbReference>
<keyword evidence="3" id="KW-1185">Reference proteome</keyword>
<accession>A0ABW3DTB9</accession>
<name>A0ABW3DTB9_9ACTN</name>
<feature type="transmembrane region" description="Helical" evidence="1">
    <location>
        <begin position="6"/>
        <end position="26"/>
    </location>
</feature>
<proteinExistence type="predicted"/>
<protein>
    <submittedName>
        <fullName evidence="2">Uncharacterized protein</fullName>
    </submittedName>
</protein>
<keyword evidence="1" id="KW-1133">Transmembrane helix</keyword>
<reference evidence="3" key="1">
    <citation type="journal article" date="2019" name="Int. J. Syst. Evol. Microbiol.">
        <title>The Global Catalogue of Microorganisms (GCM) 10K type strain sequencing project: providing services to taxonomists for standard genome sequencing and annotation.</title>
        <authorList>
            <consortium name="The Broad Institute Genomics Platform"/>
            <consortium name="The Broad Institute Genome Sequencing Center for Infectious Disease"/>
            <person name="Wu L."/>
            <person name="Ma J."/>
        </authorList>
    </citation>
    <scope>NUCLEOTIDE SEQUENCE [LARGE SCALE GENOMIC DNA]</scope>
    <source>
        <strain evidence="3">CCUG 62974</strain>
    </source>
</reference>
<dbReference type="EMBL" id="JBHTHX010000480">
    <property type="protein sequence ID" value="MFD0885967.1"/>
    <property type="molecule type" value="Genomic_DNA"/>
</dbReference>